<evidence type="ECO:0000259" key="9">
    <source>
        <dbReference type="PROSITE" id="PS50885"/>
    </source>
</evidence>
<evidence type="ECO:0000259" key="8">
    <source>
        <dbReference type="PROSITE" id="PS50109"/>
    </source>
</evidence>
<dbReference type="SUPFAM" id="SSF55874">
    <property type="entry name" value="ATPase domain of HSP90 chaperone/DNA topoisomerase II/histidine kinase"/>
    <property type="match status" value="1"/>
</dbReference>
<keyword evidence="3" id="KW-0597">Phosphoprotein</keyword>
<accession>A0A1J5SYP7</accession>
<evidence type="ECO:0000256" key="6">
    <source>
        <dbReference type="ARBA" id="ARBA00023012"/>
    </source>
</evidence>
<keyword evidence="4 10" id="KW-0808">Transferase</keyword>
<comment type="catalytic activity">
    <reaction evidence="1">
        <text>ATP + protein L-histidine = ADP + protein N-phospho-L-histidine.</text>
        <dbReference type="EC" id="2.7.13.3"/>
    </reaction>
</comment>
<keyword evidence="7" id="KW-1133">Transmembrane helix</keyword>
<dbReference type="InterPro" id="IPR036097">
    <property type="entry name" value="HisK_dim/P_sf"/>
</dbReference>
<dbReference type="CDD" id="cd00082">
    <property type="entry name" value="HisKA"/>
    <property type="match status" value="1"/>
</dbReference>
<dbReference type="PROSITE" id="PS50885">
    <property type="entry name" value="HAMP"/>
    <property type="match status" value="1"/>
</dbReference>
<feature type="domain" description="Histidine kinase" evidence="8">
    <location>
        <begin position="153"/>
        <end position="342"/>
    </location>
</feature>
<evidence type="ECO:0000256" key="2">
    <source>
        <dbReference type="ARBA" id="ARBA00012438"/>
    </source>
</evidence>
<dbReference type="Gene3D" id="1.10.287.130">
    <property type="match status" value="1"/>
</dbReference>
<evidence type="ECO:0000256" key="4">
    <source>
        <dbReference type="ARBA" id="ARBA00022679"/>
    </source>
</evidence>
<feature type="transmembrane region" description="Helical" evidence="7">
    <location>
        <begin position="9"/>
        <end position="31"/>
    </location>
</feature>
<feature type="transmembrane region" description="Helical" evidence="7">
    <location>
        <begin position="68"/>
        <end position="91"/>
    </location>
</feature>
<evidence type="ECO:0000313" key="10">
    <source>
        <dbReference type="EMBL" id="OIR13615.1"/>
    </source>
</evidence>
<evidence type="ECO:0000256" key="5">
    <source>
        <dbReference type="ARBA" id="ARBA00022777"/>
    </source>
</evidence>
<keyword evidence="7" id="KW-0472">Membrane</keyword>
<dbReference type="PANTHER" id="PTHR45436:SF8">
    <property type="entry name" value="HISTIDINE KINASE"/>
    <property type="match status" value="1"/>
</dbReference>
<dbReference type="InterPro" id="IPR003660">
    <property type="entry name" value="HAMP_dom"/>
</dbReference>
<dbReference type="InterPro" id="IPR003661">
    <property type="entry name" value="HisK_dim/P_dom"/>
</dbReference>
<proteinExistence type="predicted"/>
<dbReference type="Pfam" id="PF00512">
    <property type="entry name" value="HisKA"/>
    <property type="match status" value="1"/>
</dbReference>
<dbReference type="EMBL" id="MLJW01000014">
    <property type="protein sequence ID" value="OIR13615.1"/>
    <property type="molecule type" value="Genomic_DNA"/>
</dbReference>
<dbReference type="GO" id="GO:0005886">
    <property type="term" value="C:plasma membrane"/>
    <property type="evidence" value="ECO:0007669"/>
    <property type="project" value="TreeGrafter"/>
</dbReference>
<keyword evidence="7" id="KW-0812">Transmembrane</keyword>
<evidence type="ECO:0000256" key="1">
    <source>
        <dbReference type="ARBA" id="ARBA00000085"/>
    </source>
</evidence>
<organism evidence="10">
    <name type="scientific">mine drainage metagenome</name>
    <dbReference type="NCBI Taxonomy" id="410659"/>
    <lineage>
        <taxon>unclassified sequences</taxon>
        <taxon>metagenomes</taxon>
        <taxon>ecological metagenomes</taxon>
    </lineage>
</organism>
<dbReference type="EC" id="2.7.13.3" evidence="2"/>
<protein>
    <recommendedName>
        <fullName evidence="2">histidine kinase</fullName>
        <ecNumber evidence="2">2.7.13.3</ecNumber>
    </recommendedName>
</protein>
<feature type="domain" description="HAMP" evidence="9">
    <location>
        <begin position="92"/>
        <end position="145"/>
    </location>
</feature>
<gene>
    <name evidence="10" type="primary">cusS_2</name>
    <name evidence="10" type="ORF">GALL_54340</name>
</gene>
<dbReference type="SMART" id="SM00388">
    <property type="entry name" value="HisKA"/>
    <property type="match status" value="1"/>
</dbReference>
<dbReference type="InterPro" id="IPR050428">
    <property type="entry name" value="TCS_sensor_his_kinase"/>
</dbReference>
<sequence length="358" mass="40055">MRSLRWRIACWYAVSLLSVLGVILGVTYVHLQHELRVERWERAHPGHSDWTLHGSYSEAEIRDIVGELWHLTILYAAPVVALSLAIGYLLATRSFRPVADINRQLGEIGPTSLKRRLHVRSVDREFEAIEGNINLLLARLEDSFRQLTEFSAQVAHELRTPLTLIRLQVEDAEGKIEPALAESLQDELRRLSDYVDQCLLLATAEQGRLELKFEELAPGRLLIDMLESYDLWAKSQHRAIELTKDDDACVSSDPRYLRQVLHGLLTNAMKHGAGPIAIAVERTSSGVLCRIANRIAPNPAPRHGIGIGLRVARALAAALGCGFEIRQEPERFVVELTWPGSASKSLNAATDSHAPRSW</sequence>
<keyword evidence="5 10" id="KW-0418">Kinase</keyword>
<keyword evidence="6" id="KW-0902">Two-component regulatory system</keyword>
<dbReference type="AlphaFoldDB" id="A0A1J5SYP7"/>
<comment type="caution">
    <text evidence="10">The sequence shown here is derived from an EMBL/GenBank/DDBJ whole genome shotgun (WGS) entry which is preliminary data.</text>
</comment>
<dbReference type="InterPro" id="IPR036890">
    <property type="entry name" value="HATPase_C_sf"/>
</dbReference>
<dbReference type="PANTHER" id="PTHR45436">
    <property type="entry name" value="SENSOR HISTIDINE KINASE YKOH"/>
    <property type="match status" value="1"/>
</dbReference>
<evidence type="ECO:0000256" key="3">
    <source>
        <dbReference type="ARBA" id="ARBA00022553"/>
    </source>
</evidence>
<reference evidence="10" key="1">
    <citation type="submission" date="2016-10" db="EMBL/GenBank/DDBJ databases">
        <title>Sequence of Gallionella enrichment culture.</title>
        <authorList>
            <person name="Poehlein A."/>
            <person name="Muehling M."/>
            <person name="Daniel R."/>
        </authorList>
    </citation>
    <scope>NUCLEOTIDE SEQUENCE</scope>
</reference>
<dbReference type="InterPro" id="IPR005467">
    <property type="entry name" value="His_kinase_dom"/>
</dbReference>
<dbReference type="Gene3D" id="3.30.565.10">
    <property type="entry name" value="Histidine kinase-like ATPase, C-terminal domain"/>
    <property type="match status" value="1"/>
</dbReference>
<dbReference type="GO" id="GO:0000155">
    <property type="term" value="F:phosphorelay sensor kinase activity"/>
    <property type="evidence" value="ECO:0007669"/>
    <property type="project" value="InterPro"/>
</dbReference>
<dbReference type="SUPFAM" id="SSF47384">
    <property type="entry name" value="Homodimeric domain of signal transducing histidine kinase"/>
    <property type="match status" value="1"/>
</dbReference>
<dbReference type="PROSITE" id="PS50109">
    <property type="entry name" value="HIS_KIN"/>
    <property type="match status" value="1"/>
</dbReference>
<name>A0A1J5SYP7_9ZZZZ</name>
<evidence type="ECO:0000256" key="7">
    <source>
        <dbReference type="SAM" id="Phobius"/>
    </source>
</evidence>